<comment type="caution">
    <text evidence="1">The sequence shown here is derived from an EMBL/GenBank/DDBJ whole genome shotgun (WGS) entry which is preliminary data.</text>
</comment>
<accession>A0A0F9LYB1</accession>
<sequence length="387" mass="43428">MRKPSLRTIFVLISSTFTHFALADQVILDDGSLLKGTVKEVANGQLIIDTAFASEVTIDYSRVKQLTTDKKYLIELNSRDRIVGQLSVDSSGQTQLKDTAFGTVKVDPANIKSVWATDAAKPQVLAVQEEYKQEIADIKSNNEKEVADLKSSYDQAIAAIRDERDRLRDPWSGSLAFGLAGASGNTDRFGANGRGELHRETDSERMDLYLEINFQKEDGAQTVNQKLAGVSLERDINETWFARGAADFEIDKFENLDLRAITTASLGRFFIREDALKFKGFAGLGYRFESYTDGTTEKDPTGVLGYDVKYKLNSKLSLFHDLTYYPSFDSPSENYLVVTNFGGEMPITEKEDWKLRAGLRSKYNSQPSEDAESTDTTYQMNLVYDWD</sequence>
<gene>
    <name evidence="1" type="ORF">LCGC14_1158870</name>
</gene>
<dbReference type="AlphaFoldDB" id="A0A0F9LYB1"/>
<reference evidence="1" key="1">
    <citation type="journal article" date="2015" name="Nature">
        <title>Complex archaea that bridge the gap between prokaryotes and eukaryotes.</title>
        <authorList>
            <person name="Spang A."/>
            <person name="Saw J.H."/>
            <person name="Jorgensen S.L."/>
            <person name="Zaremba-Niedzwiedzka K."/>
            <person name="Martijn J."/>
            <person name="Lind A.E."/>
            <person name="van Eijk R."/>
            <person name="Schleper C."/>
            <person name="Guy L."/>
            <person name="Ettema T.J."/>
        </authorList>
    </citation>
    <scope>NUCLEOTIDE SEQUENCE</scope>
</reference>
<evidence type="ECO:0008006" key="2">
    <source>
        <dbReference type="Google" id="ProtNLM"/>
    </source>
</evidence>
<dbReference type="InterPro" id="IPR007433">
    <property type="entry name" value="DUF481"/>
</dbReference>
<name>A0A0F9LYB1_9ZZZZ</name>
<dbReference type="Pfam" id="PF04338">
    <property type="entry name" value="DUF481"/>
    <property type="match status" value="1"/>
</dbReference>
<protein>
    <recommendedName>
        <fullName evidence="2">Salt-induced outer membrane protein</fullName>
    </recommendedName>
</protein>
<dbReference type="EMBL" id="LAZR01005632">
    <property type="protein sequence ID" value="KKM98343.1"/>
    <property type="molecule type" value="Genomic_DNA"/>
</dbReference>
<organism evidence="1">
    <name type="scientific">marine sediment metagenome</name>
    <dbReference type="NCBI Taxonomy" id="412755"/>
    <lineage>
        <taxon>unclassified sequences</taxon>
        <taxon>metagenomes</taxon>
        <taxon>ecological metagenomes</taxon>
    </lineage>
</organism>
<proteinExistence type="predicted"/>
<evidence type="ECO:0000313" key="1">
    <source>
        <dbReference type="EMBL" id="KKM98343.1"/>
    </source>
</evidence>